<feature type="region of interest" description="Disordered" evidence="1">
    <location>
        <begin position="37"/>
        <end position="63"/>
    </location>
</feature>
<feature type="compositionally biased region" description="Polar residues" evidence="1">
    <location>
        <begin position="363"/>
        <end position="376"/>
    </location>
</feature>
<gene>
    <name evidence="3" type="ORF">M231_01059</name>
</gene>
<dbReference type="PROSITE" id="PS50146">
    <property type="entry name" value="DAGK"/>
    <property type="match status" value="1"/>
</dbReference>
<dbReference type="PANTHER" id="PTHR12358:SF31">
    <property type="entry name" value="ACYLGLYCEROL KINASE, MITOCHONDRIAL"/>
    <property type="match status" value="1"/>
</dbReference>
<dbReference type="InParanoid" id="A0A4Q1BU67"/>
<feature type="region of interest" description="Disordered" evidence="1">
    <location>
        <begin position="430"/>
        <end position="453"/>
    </location>
</feature>
<keyword evidence="4" id="KW-1185">Reference proteome</keyword>
<dbReference type="InterPro" id="IPR050187">
    <property type="entry name" value="Lipid_Phosphate_FormReg"/>
</dbReference>
<sequence length="458" mass="49900">MSRSLMGPQDIPVILHNDKRGLLVLEDDILQVLQLSRDGNRQPSSPPSSSFSCLPSTRKAHGSAPKRLLSCPIRYLLRASLAKGEQGTRRRLDLSSVIRKGRTCHLSQIHVLVEPINVPEAEEWVEAVMLAAYRGAKPFREILLLVNPIGGKGKSESIVRHTVLPILQAAGCTVDLRETTHRLHAEEIAQQINLEYDVIATASGDGLVYEVLNGLAARSDARKALKTPVVPIPTGSANALCVNLLGPEDYDLVPIACLNIIKGQPLPMDLCSVLLLPSMTRRWSFLATAMGLMVDLDIGTEHLRWMGNSRFIYGYLRGLISQKKLSCRIRMKIVASDKVEMAREARQKVRSTQSIGGGIDPISPTNNDIPSKTTSKEMSSATLSENGVNGEVMSGTLMNGEDADGDEDGSLPAPIELKPDESWKTIESTGTHLKTHKKGQNGKGANNDWVDGEGIIYV</sequence>
<dbReference type="PANTHER" id="PTHR12358">
    <property type="entry name" value="SPHINGOSINE KINASE"/>
    <property type="match status" value="1"/>
</dbReference>
<dbReference type="InterPro" id="IPR017438">
    <property type="entry name" value="ATP-NAD_kinase_N"/>
</dbReference>
<dbReference type="Gene3D" id="3.40.50.10330">
    <property type="entry name" value="Probable inorganic polyphosphate/atp-NAD kinase, domain 1"/>
    <property type="match status" value="1"/>
</dbReference>
<reference evidence="3 4" key="1">
    <citation type="submission" date="2016-06" db="EMBL/GenBank/DDBJ databases">
        <title>Evolution of pathogenesis and genome organization in the Tremellales.</title>
        <authorList>
            <person name="Cuomo C."/>
            <person name="Litvintseva A."/>
            <person name="Heitman J."/>
            <person name="Chen Y."/>
            <person name="Sun S."/>
            <person name="Springer D."/>
            <person name="Dromer F."/>
            <person name="Young S."/>
            <person name="Zeng Q."/>
            <person name="Chapman S."/>
            <person name="Gujja S."/>
            <person name="Saif S."/>
            <person name="Birren B."/>
        </authorList>
    </citation>
    <scope>NUCLEOTIDE SEQUENCE [LARGE SCALE GENOMIC DNA]</scope>
    <source>
        <strain evidence="3 4">ATCC 28783</strain>
    </source>
</reference>
<dbReference type="FunCoup" id="A0A4Q1BU67">
    <property type="interactions" value="151"/>
</dbReference>
<evidence type="ECO:0000313" key="4">
    <source>
        <dbReference type="Proteomes" id="UP000289152"/>
    </source>
</evidence>
<feature type="domain" description="DAGKc" evidence="2">
    <location>
        <begin position="137"/>
        <end position="277"/>
    </location>
</feature>
<organism evidence="3 4">
    <name type="scientific">Tremella mesenterica</name>
    <name type="common">Jelly fungus</name>
    <dbReference type="NCBI Taxonomy" id="5217"/>
    <lineage>
        <taxon>Eukaryota</taxon>
        <taxon>Fungi</taxon>
        <taxon>Dikarya</taxon>
        <taxon>Basidiomycota</taxon>
        <taxon>Agaricomycotina</taxon>
        <taxon>Tremellomycetes</taxon>
        <taxon>Tremellales</taxon>
        <taxon>Tremellaceae</taxon>
        <taxon>Tremella</taxon>
    </lineage>
</organism>
<dbReference type="VEuPathDB" id="FungiDB:TREMEDRAFT_67509"/>
<dbReference type="EMBL" id="SDIL01000007">
    <property type="protein sequence ID" value="RXK41560.1"/>
    <property type="molecule type" value="Genomic_DNA"/>
</dbReference>
<feature type="region of interest" description="Disordered" evidence="1">
    <location>
        <begin position="348"/>
        <end position="376"/>
    </location>
</feature>
<dbReference type="STRING" id="5217.A0A4Q1BU67"/>
<dbReference type="GO" id="GO:0046512">
    <property type="term" value="P:sphingosine biosynthetic process"/>
    <property type="evidence" value="ECO:0007669"/>
    <property type="project" value="TreeGrafter"/>
</dbReference>
<dbReference type="OrthoDB" id="3853857at2759"/>
<dbReference type="Gene3D" id="2.60.200.40">
    <property type="match status" value="1"/>
</dbReference>
<dbReference type="GO" id="GO:0005737">
    <property type="term" value="C:cytoplasm"/>
    <property type="evidence" value="ECO:0007669"/>
    <property type="project" value="TreeGrafter"/>
</dbReference>
<evidence type="ECO:0000256" key="1">
    <source>
        <dbReference type="SAM" id="MobiDB-lite"/>
    </source>
</evidence>
<dbReference type="InterPro" id="IPR016064">
    <property type="entry name" value="NAD/diacylglycerol_kinase_sf"/>
</dbReference>
<evidence type="ECO:0000259" key="2">
    <source>
        <dbReference type="PROSITE" id="PS50146"/>
    </source>
</evidence>
<dbReference type="Pfam" id="PF00781">
    <property type="entry name" value="DAGK_cat"/>
    <property type="match status" value="1"/>
</dbReference>
<proteinExistence type="predicted"/>
<dbReference type="InterPro" id="IPR001206">
    <property type="entry name" value="Diacylglycerol_kinase_cat_dom"/>
</dbReference>
<dbReference type="GO" id="GO:0016020">
    <property type="term" value="C:membrane"/>
    <property type="evidence" value="ECO:0007669"/>
    <property type="project" value="TreeGrafter"/>
</dbReference>
<comment type="caution">
    <text evidence="3">The sequence shown here is derived from an EMBL/GenBank/DDBJ whole genome shotgun (WGS) entry which is preliminary data.</text>
</comment>
<accession>A0A4Q1BU67</accession>
<protein>
    <recommendedName>
        <fullName evidence="2">DAGKc domain-containing protein</fullName>
    </recommendedName>
</protein>
<dbReference type="SUPFAM" id="SSF111331">
    <property type="entry name" value="NAD kinase/diacylglycerol kinase-like"/>
    <property type="match status" value="1"/>
</dbReference>
<dbReference type="Proteomes" id="UP000289152">
    <property type="component" value="Unassembled WGS sequence"/>
</dbReference>
<dbReference type="SMART" id="SM00046">
    <property type="entry name" value="DAGKc"/>
    <property type="match status" value="1"/>
</dbReference>
<dbReference type="GO" id="GO:0001727">
    <property type="term" value="F:lipid kinase activity"/>
    <property type="evidence" value="ECO:0007669"/>
    <property type="project" value="UniProtKB-ARBA"/>
</dbReference>
<feature type="compositionally biased region" description="Low complexity" evidence="1">
    <location>
        <begin position="47"/>
        <end position="56"/>
    </location>
</feature>
<dbReference type="AlphaFoldDB" id="A0A4Q1BU67"/>
<dbReference type="GO" id="GO:0016773">
    <property type="term" value="F:phosphotransferase activity, alcohol group as acceptor"/>
    <property type="evidence" value="ECO:0007669"/>
    <property type="project" value="UniProtKB-ARBA"/>
</dbReference>
<name>A0A4Q1BU67_TREME</name>
<evidence type="ECO:0000313" key="3">
    <source>
        <dbReference type="EMBL" id="RXK41560.1"/>
    </source>
</evidence>